<name>A0A4R5BRP9_9ACTN</name>
<dbReference type="AlphaFoldDB" id="A0A4R5BRP9"/>
<keyword evidence="3" id="KW-1185">Reference proteome</keyword>
<gene>
    <name evidence="2" type="ORF">E1293_06130</name>
</gene>
<organism evidence="2 3">
    <name type="scientific">Actinomadura darangshiensis</name>
    <dbReference type="NCBI Taxonomy" id="705336"/>
    <lineage>
        <taxon>Bacteria</taxon>
        <taxon>Bacillati</taxon>
        <taxon>Actinomycetota</taxon>
        <taxon>Actinomycetes</taxon>
        <taxon>Streptosporangiales</taxon>
        <taxon>Thermomonosporaceae</taxon>
        <taxon>Actinomadura</taxon>
    </lineage>
</organism>
<feature type="compositionally biased region" description="Basic residues" evidence="1">
    <location>
        <begin position="123"/>
        <end position="133"/>
    </location>
</feature>
<dbReference type="OrthoDB" id="9794513at2"/>
<evidence type="ECO:0000313" key="2">
    <source>
        <dbReference type="EMBL" id="TDD88685.1"/>
    </source>
</evidence>
<comment type="caution">
    <text evidence="2">The sequence shown here is derived from an EMBL/GenBank/DDBJ whole genome shotgun (WGS) entry which is preliminary data.</text>
</comment>
<dbReference type="Proteomes" id="UP000295578">
    <property type="component" value="Unassembled WGS sequence"/>
</dbReference>
<evidence type="ECO:0000256" key="1">
    <source>
        <dbReference type="SAM" id="MobiDB-lite"/>
    </source>
</evidence>
<dbReference type="EMBL" id="SMKY01000016">
    <property type="protein sequence ID" value="TDD88685.1"/>
    <property type="molecule type" value="Genomic_DNA"/>
</dbReference>
<feature type="compositionally biased region" description="Basic and acidic residues" evidence="1">
    <location>
        <begin position="68"/>
        <end position="83"/>
    </location>
</feature>
<dbReference type="RefSeq" id="WP_132194707.1">
    <property type="nucleotide sequence ID" value="NZ_SMKY01000016.1"/>
</dbReference>
<proteinExistence type="predicted"/>
<sequence length="205" mass="23025">MRVLMRRVHGSWAMSFVHGPQTTLVPVVPDRGPDGKGRPDTFHWPDRAVEVPPEQLRDEDVVVLQRPHEPRLAEQRLGRRFGRDIPPTSSTTPRTAPRPTRGRPRRYTADMPRASASPPSRCGRSRTSRRRGCTRSSPAAWARRRGPTVMFDDDTPAPLLKRLRPDVWVKGADYTGTILSGDETIRAYEGRSTTRLLSTTKGNAS</sequence>
<feature type="compositionally biased region" description="Low complexity" evidence="1">
    <location>
        <begin position="86"/>
        <end position="99"/>
    </location>
</feature>
<evidence type="ECO:0000313" key="3">
    <source>
        <dbReference type="Proteomes" id="UP000295578"/>
    </source>
</evidence>
<protein>
    <submittedName>
        <fullName evidence="2">Uncharacterized protein</fullName>
    </submittedName>
</protein>
<accession>A0A4R5BRP9</accession>
<reference evidence="2 3" key="1">
    <citation type="submission" date="2019-03" db="EMBL/GenBank/DDBJ databases">
        <title>Draft genome sequences of novel Actinobacteria.</title>
        <authorList>
            <person name="Sahin N."/>
            <person name="Ay H."/>
            <person name="Saygin H."/>
        </authorList>
    </citation>
    <scope>NUCLEOTIDE SEQUENCE [LARGE SCALE GENOMIC DNA]</scope>
    <source>
        <strain evidence="2 3">DSM 45941</strain>
    </source>
</reference>
<feature type="region of interest" description="Disordered" evidence="1">
    <location>
        <begin position="68"/>
        <end position="141"/>
    </location>
</feature>